<feature type="modified residue" description="4-aspartylphosphate" evidence="1">
    <location>
        <position position="69"/>
    </location>
</feature>
<dbReference type="PROSITE" id="PS50110">
    <property type="entry name" value="RESPONSE_REGULATORY"/>
    <property type="match status" value="1"/>
</dbReference>
<dbReference type="EMBL" id="FNEZ01000003">
    <property type="protein sequence ID" value="SDJ99766.1"/>
    <property type="molecule type" value="Genomic_DNA"/>
</dbReference>
<evidence type="ECO:0000259" key="2">
    <source>
        <dbReference type="PROSITE" id="PS50110"/>
    </source>
</evidence>
<evidence type="ECO:0000313" key="4">
    <source>
        <dbReference type="Proteomes" id="UP000199580"/>
    </source>
</evidence>
<dbReference type="SMART" id="SM00448">
    <property type="entry name" value="REC"/>
    <property type="match status" value="1"/>
</dbReference>
<dbReference type="InterPro" id="IPR011006">
    <property type="entry name" value="CheY-like_superfamily"/>
</dbReference>
<protein>
    <submittedName>
        <fullName evidence="3">CheY chemotaxis protein or a CheY-like REC (Receiver) domain</fullName>
    </submittedName>
</protein>
<dbReference type="InterPro" id="IPR052893">
    <property type="entry name" value="TCS_response_regulator"/>
</dbReference>
<evidence type="ECO:0000256" key="1">
    <source>
        <dbReference type="PROSITE-ProRule" id="PRU00169"/>
    </source>
</evidence>
<dbReference type="Pfam" id="PF00072">
    <property type="entry name" value="Response_reg"/>
    <property type="match status" value="1"/>
</dbReference>
<dbReference type="PANTHER" id="PTHR44520">
    <property type="entry name" value="RESPONSE REGULATOR RCP1-RELATED"/>
    <property type="match status" value="1"/>
</dbReference>
<dbReference type="SUPFAM" id="SSF52172">
    <property type="entry name" value="CheY-like"/>
    <property type="match status" value="1"/>
</dbReference>
<dbReference type="Proteomes" id="UP000199580">
    <property type="component" value="Unassembled WGS sequence"/>
</dbReference>
<feature type="domain" description="Response regulatory" evidence="2">
    <location>
        <begin position="18"/>
        <end position="136"/>
    </location>
</feature>
<organism evidence="3 4">
    <name type="scientific">Flavobacterium noncentrifugens</name>
    <dbReference type="NCBI Taxonomy" id="1128970"/>
    <lineage>
        <taxon>Bacteria</taxon>
        <taxon>Pseudomonadati</taxon>
        <taxon>Bacteroidota</taxon>
        <taxon>Flavobacteriia</taxon>
        <taxon>Flavobacteriales</taxon>
        <taxon>Flavobacteriaceae</taxon>
        <taxon>Flavobacterium</taxon>
    </lineage>
</organism>
<proteinExistence type="predicted"/>
<sequence length="154" mass="17698">MVSHSLSCFNVLMTTVPTIFYTDDDEDDLFIFKEAARNILVRIEIFNLGDKLMFALHNPPPFPAIIFIDLNMPGISGYDYIEQIRSFALLENLPIVVLSTASDPVTIERCKKIGVNYYITKPTSMQLLTKSIEFALRIEWENFNPSLAQFHHKH</sequence>
<dbReference type="STRING" id="1128970.SAMN04487935_2253"/>
<keyword evidence="4" id="KW-1185">Reference proteome</keyword>
<dbReference type="AlphaFoldDB" id="A0A1G8YAM1"/>
<accession>A0A1G8YAM1</accession>
<reference evidence="3 4" key="1">
    <citation type="submission" date="2016-10" db="EMBL/GenBank/DDBJ databases">
        <authorList>
            <person name="de Groot N.N."/>
        </authorList>
    </citation>
    <scope>NUCLEOTIDE SEQUENCE [LARGE SCALE GENOMIC DNA]</scope>
    <source>
        <strain evidence="3 4">CGMCC 1.10076</strain>
    </source>
</reference>
<name>A0A1G8YAM1_9FLAO</name>
<dbReference type="InterPro" id="IPR001789">
    <property type="entry name" value="Sig_transdc_resp-reg_receiver"/>
</dbReference>
<dbReference type="Gene3D" id="3.40.50.2300">
    <property type="match status" value="1"/>
</dbReference>
<keyword evidence="1" id="KW-0597">Phosphoprotein</keyword>
<dbReference type="PANTHER" id="PTHR44520:SF2">
    <property type="entry name" value="RESPONSE REGULATOR RCP1"/>
    <property type="match status" value="1"/>
</dbReference>
<gene>
    <name evidence="3" type="ORF">SAMN04487935_2253</name>
</gene>
<dbReference type="GO" id="GO:0000160">
    <property type="term" value="P:phosphorelay signal transduction system"/>
    <property type="evidence" value="ECO:0007669"/>
    <property type="project" value="InterPro"/>
</dbReference>
<evidence type="ECO:0000313" key="3">
    <source>
        <dbReference type="EMBL" id="SDJ99766.1"/>
    </source>
</evidence>